<evidence type="ECO:0000313" key="7">
    <source>
        <dbReference type="Proteomes" id="UP001596317"/>
    </source>
</evidence>
<dbReference type="Pfam" id="PF13377">
    <property type="entry name" value="Peripla_BP_3"/>
    <property type="match status" value="1"/>
</dbReference>
<dbReference type="InterPro" id="IPR046335">
    <property type="entry name" value="LacI/GalR-like_sensor"/>
</dbReference>
<proteinExistence type="predicted"/>
<reference evidence="7" key="1">
    <citation type="journal article" date="2019" name="Int. J. Syst. Evol. Microbiol.">
        <title>The Global Catalogue of Microorganisms (GCM) 10K type strain sequencing project: providing services to taxonomists for standard genome sequencing and annotation.</title>
        <authorList>
            <consortium name="The Broad Institute Genomics Platform"/>
            <consortium name="The Broad Institute Genome Sequencing Center for Infectious Disease"/>
            <person name="Wu L."/>
            <person name="Ma J."/>
        </authorList>
    </citation>
    <scope>NUCLEOTIDE SEQUENCE [LARGE SCALE GENOMIC DNA]</scope>
    <source>
        <strain evidence="7">CCUG 63830</strain>
    </source>
</reference>
<keyword evidence="7" id="KW-1185">Reference proteome</keyword>
<dbReference type="InterPro" id="IPR028082">
    <property type="entry name" value="Peripla_BP_I"/>
</dbReference>
<evidence type="ECO:0000256" key="3">
    <source>
        <dbReference type="ARBA" id="ARBA00023163"/>
    </source>
</evidence>
<dbReference type="Proteomes" id="UP001596317">
    <property type="component" value="Unassembled WGS sequence"/>
</dbReference>
<organism evidence="6 7">
    <name type="scientific">Deinococcus multiflagellatus</name>
    <dbReference type="NCBI Taxonomy" id="1656887"/>
    <lineage>
        <taxon>Bacteria</taxon>
        <taxon>Thermotogati</taxon>
        <taxon>Deinococcota</taxon>
        <taxon>Deinococci</taxon>
        <taxon>Deinococcales</taxon>
        <taxon>Deinococcaceae</taxon>
        <taxon>Deinococcus</taxon>
    </lineage>
</organism>
<keyword evidence="1" id="KW-0805">Transcription regulation</keyword>
<dbReference type="SUPFAM" id="SSF53822">
    <property type="entry name" value="Periplasmic binding protein-like I"/>
    <property type="match status" value="1"/>
</dbReference>
<feature type="domain" description="Transcriptional regulator LacI/GalR-like sensor" evidence="5">
    <location>
        <begin position="102"/>
        <end position="239"/>
    </location>
</feature>
<dbReference type="RefSeq" id="WP_380058274.1">
    <property type="nucleotide sequence ID" value="NZ_JBHSWB010000001.1"/>
</dbReference>
<dbReference type="EMBL" id="JBHSWB010000001">
    <property type="protein sequence ID" value="MFC6661489.1"/>
    <property type="molecule type" value="Genomic_DNA"/>
</dbReference>
<sequence>MPTSPCRCAAPAWTASSCTAPPGAVRCCARCWTAACPRCWWTRTRSPAWWAWALTIWGRPGRRRPPAGPGAPPAGRRVPAAHTGRPTGFGGGPLAPDFVPPTGYRPSVQRLAGYRAALSGVPGAALHLTETVQNTPEEGEARALALLQAQPGLSALLCMSDVLAQGALRAAAALGRQVPGDLSVIGYDDLPSSAALNLTTVWQPTAEKGRAVGEAMRALLRGEAAHELCLPTRLTLRGTAAPPPALP</sequence>
<evidence type="ECO:0000256" key="2">
    <source>
        <dbReference type="ARBA" id="ARBA00023125"/>
    </source>
</evidence>
<keyword evidence="3" id="KW-0804">Transcription</keyword>
<dbReference type="PROSITE" id="PS51257">
    <property type="entry name" value="PROKAR_LIPOPROTEIN"/>
    <property type="match status" value="1"/>
</dbReference>
<evidence type="ECO:0000313" key="6">
    <source>
        <dbReference type="EMBL" id="MFC6661489.1"/>
    </source>
</evidence>
<gene>
    <name evidence="6" type="ORF">ACFP90_14930</name>
</gene>
<name>A0ABW1ZP58_9DEIO</name>
<accession>A0ABW1ZP58</accession>
<feature type="region of interest" description="Disordered" evidence="4">
    <location>
        <begin position="61"/>
        <end position="93"/>
    </location>
</feature>
<comment type="caution">
    <text evidence="6">The sequence shown here is derived from an EMBL/GenBank/DDBJ whole genome shotgun (WGS) entry which is preliminary data.</text>
</comment>
<evidence type="ECO:0000256" key="4">
    <source>
        <dbReference type="SAM" id="MobiDB-lite"/>
    </source>
</evidence>
<evidence type="ECO:0000259" key="5">
    <source>
        <dbReference type="Pfam" id="PF13377"/>
    </source>
</evidence>
<keyword evidence="2" id="KW-0238">DNA-binding</keyword>
<evidence type="ECO:0000256" key="1">
    <source>
        <dbReference type="ARBA" id="ARBA00023015"/>
    </source>
</evidence>
<protein>
    <submittedName>
        <fullName evidence="6">Substrate-binding domain-containing protein</fullName>
    </submittedName>
</protein>
<dbReference type="PANTHER" id="PTHR30146">
    <property type="entry name" value="LACI-RELATED TRANSCRIPTIONAL REPRESSOR"/>
    <property type="match status" value="1"/>
</dbReference>
<dbReference type="PANTHER" id="PTHR30146:SF138">
    <property type="entry name" value="TRANSCRIPTIONAL REGULATORY PROTEIN"/>
    <property type="match status" value="1"/>
</dbReference>
<dbReference type="Gene3D" id="3.40.50.2300">
    <property type="match status" value="1"/>
</dbReference>